<dbReference type="RefSeq" id="WP_379581175.1">
    <property type="nucleotide sequence ID" value="NZ_JBHUFV010000079.1"/>
</dbReference>
<reference evidence="3" key="1">
    <citation type="journal article" date="2019" name="Int. J. Syst. Evol. Microbiol.">
        <title>The Global Catalogue of Microorganisms (GCM) 10K type strain sequencing project: providing services to taxonomists for standard genome sequencing and annotation.</title>
        <authorList>
            <consortium name="The Broad Institute Genomics Platform"/>
            <consortium name="The Broad Institute Genome Sequencing Center for Infectious Disease"/>
            <person name="Wu L."/>
            <person name="Ma J."/>
        </authorList>
    </citation>
    <scope>NUCLEOTIDE SEQUENCE [LARGE SCALE GENOMIC DNA]</scope>
    <source>
        <strain evidence="3">ICMP 6774ER</strain>
    </source>
</reference>
<dbReference type="EMBL" id="JBHUFV010000079">
    <property type="protein sequence ID" value="MFD1939088.1"/>
    <property type="molecule type" value="Genomic_DNA"/>
</dbReference>
<evidence type="ECO:0000313" key="2">
    <source>
        <dbReference type="EMBL" id="MFD1939088.1"/>
    </source>
</evidence>
<feature type="compositionally biased region" description="Low complexity" evidence="1">
    <location>
        <begin position="47"/>
        <end position="68"/>
    </location>
</feature>
<name>A0ABW4TCL5_9ACTN</name>
<protein>
    <recommendedName>
        <fullName evidence="4">Septum formation initiator</fullName>
    </recommendedName>
</protein>
<organism evidence="2 3">
    <name type="scientific">Nonomuraea mangrovi</name>
    <dbReference type="NCBI Taxonomy" id="2316207"/>
    <lineage>
        <taxon>Bacteria</taxon>
        <taxon>Bacillati</taxon>
        <taxon>Actinomycetota</taxon>
        <taxon>Actinomycetes</taxon>
        <taxon>Streptosporangiales</taxon>
        <taxon>Streptosporangiaceae</taxon>
        <taxon>Nonomuraea</taxon>
    </lineage>
</organism>
<accession>A0ABW4TCL5</accession>
<feature type="region of interest" description="Disordered" evidence="1">
    <location>
        <begin position="47"/>
        <end position="83"/>
    </location>
</feature>
<proteinExistence type="predicted"/>
<comment type="caution">
    <text evidence="2">The sequence shown here is derived from an EMBL/GenBank/DDBJ whole genome shotgun (WGS) entry which is preliminary data.</text>
</comment>
<gene>
    <name evidence="2" type="ORF">ACFSKW_47270</name>
</gene>
<evidence type="ECO:0000256" key="1">
    <source>
        <dbReference type="SAM" id="MobiDB-lite"/>
    </source>
</evidence>
<dbReference type="Proteomes" id="UP001597368">
    <property type="component" value="Unassembled WGS sequence"/>
</dbReference>
<keyword evidence="3" id="KW-1185">Reference proteome</keyword>
<sequence>MKRLFLAWVVVALVATGSGIAVLGLLGGSLTGTVGRPMSDAEVRAALAAAPQPAASPSRPAPSSAAPSGDRPSTPGPRAAGRAEVFRTAGGTVVAACDAGLVRLRSWSPAQGYTTDDVETESRDRVEVEFESGERDVKIEISCDGQDRPVMTSRR</sequence>
<evidence type="ECO:0000313" key="3">
    <source>
        <dbReference type="Proteomes" id="UP001597368"/>
    </source>
</evidence>
<evidence type="ECO:0008006" key="4">
    <source>
        <dbReference type="Google" id="ProtNLM"/>
    </source>
</evidence>